<feature type="transmembrane region" description="Helical" evidence="6">
    <location>
        <begin position="218"/>
        <end position="238"/>
    </location>
</feature>
<reference evidence="7" key="1">
    <citation type="submission" date="2022-10" db="EMBL/GenBank/DDBJ databases">
        <title>Culturing micro-colonial fungi from biological soil crusts in the Mojave desert and describing Neophaeococcomyces mojavensis, and introducing the new genera and species Taxawa tesnikishii.</title>
        <authorList>
            <person name="Kurbessoian T."/>
            <person name="Stajich J.E."/>
        </authorList>
    </citation>
    <scope>NUCLEOTIDE SEQUENCE</scope>
    <source>
        <strain evidence="7">TK_41</strain>
    </source>
</reference>
<feature type="transmembrane region" description="Helical" evidence="6">
    <location>
        <begin position="92"/>
        <end position="116"/>
    </location>
</feature>
<feature type="transmembrane region" description="Helical" evidence="6">
    <location>
        <begin position="34"/>
        <end position="54"/>
    </location>
</feature>
<evidence type="ECO:0000256" key="5">
    <source>
        <dbReference type="SAM" id="MobiDB-lite"/>
    </source>
</evidence>
<keyword evidence="7" id="KW-0946">Virion</keyword>
<keyword evidence="3 6" id="KW-1133">Transmembrane helix</keyword>
<keyword evidence="7" id="KW-0261">Viral envelope protein</keyword>
<feature type="transmembrane region" description="Helical" evidence="6">
    <location>
        <begin position="61"/>
        <end position="80"/>
    </location>
</feature>
<feature type="transmembrane region" description="Helical" evidence="6">
    <location>
        <begin position="137"/>
        <end position="160"/>
    </location>
</feature>
<dbReference type="PANTHER" id="PTHR31465">
    <property type="entry name" value="PROTEIN RTA1-RELATED"/>
    <property type="match status" value="1"/>
</dbReference>
<sequence>MSDNSSVPLEPPPNCTEYHECLVAWGYLNYLPNVPANAVFVALFTIGLVAQTVLGLRYRTWLFSVAMTTGTALEVVGYGARIGINHNVFIDTWFIMYLCCLTMAPAFFSAAIYLSLSRILTICGEKLSFLKGRSITIIFMSCDFISLVLQAVGGALASVASTSEARDIGVNVMIAGLSSQVAATTAFCLICLHIMWNIRKHPERVNLETKEFRGGKRFRAFIWALAIAITAILIRCSFRVAELSEGFKGELANDEALFIVFESVMMVICVCALTIAHPGVTLGAHWNKRGFHWGRKRHQDVEKRHPSSSPSDSQEVDLKQSAVSY</sequence>
<evidence type="ECO:0000313" key="8">
    <source>
        <dbReference type="Proteomes" id="UP001172673"/>
    </source>
</evidence>
<dbReference type="InterPro" id="IPR007568">
    <property type="entry name" value="RTA1"/>
</dbReference>
<dbReference type="EMBL" id="JAPDRK010000017">
    <property type="protein sequence ID" value="KAJ9605136.1"/>
    <property type="molecule type" value="Genomic_DNA"/>
</dbReference>
<keyword evidence="2 6" id="KW-0812">Transmembrane</keyword>
<protein>
    <submittedName>
        <fullName evidence="7">Envelope glycoprotein gp160</fullName>
    </submittedName>
</protein>
<name>A0AA39CEB2_9EURO</name>
<evidence type="ECO:0000313" key="7">
    <source>
        <dbReference type="EMBL" id="KAJ9605136.1"/>
    </source>
</evidence>
<evidence type="ECO:0000256" key="4">
    <source>
        <dbReference type="ARBA" id="ARBA00023136"/>
    </source>
</evidence>
<dbReference type="Pfam" id="PF04479">
    <property type="entry name" value="RTA1"/>
    <property type="match status" value="1"/>
</dbReference>
<evidence type="ECO:0000256" key="1">
    <source>
        <dbReference type="ARBA" id="ARBA00004141"/>
    </source>
</evidence>
<feature type="transmembrane region" description="Helical" evidence="6">
    <location>
        <begin position="258"/>
        <end position="286"/>
    </location>
</feature>
<evidence type="ECO:0000256" key="6">
    <source>
        <dbReference type="SAM" id="Phobius"/>
    </source>
</evidence>
<keyword evidence="8" id="KW-1185">Reference proteome</keyword>
<organism evidence="7 8">
    <name type="scientific">Cladophialophora chaetospira</name>
    <dbReference type="NCBI Taxonomy" id="386627"/>
    <lineage>
        <taxon>Eukaryota</taxon>
        <taxon>Fungi</taxon>
        <taxon>Dikarya</taxon>
        <taxon>Ascomycota</taxon>
        <taxon>Pezizomycotina</taxon>
        <taxon>Eurotiomycetes</taxon>
        <taxon>Chaetothyriomycetidae</taxon>
        <taxon>Chaetothyriales</taxon>
        <taxon>Herpotrichiellaceae</taxon>
        <taxon>Cladophialophora</taxon>
    </lineage>
</organism>
<feature type="transmembrane region" description="Helical" evidence="6">
    <location>
        <begin position="172"/>
        <end position="198"/>
    </location>
</feature>
<gene>
    <name evidence="7" type="primary">RTA3</name>
    <name evidence="7" type="ORF">H2200_010526</name>
</gene>
<dbReference type="PANTHER" id="PTHR31465:SF9">
    <property type="entry name" value="SPHINGOID LONG-CHAIN BASE TRANSPORTER RSB1"/>
    <property type="match status" value="1"/>
</dbReference>
<evidence type="ECO:0000256" key="2">
    <source>
        <dbReference type="ARBA" id="ARBA00022692"/>
    </source>
</evidence>
<dbReference type="GO" id="GO:0000324">
    <property type="term" value="C:fungal-type vacuole"/>
    <property type="evidence" value="ECO:0007669"/>
    <property type="project" value="TreeGrafter"/>
</dbReference>
<feature type="region of interest" description="Disordered" evidence="5">
    <location>
        <begin position="297"/>
        <end position="325"/>
    </location>
</feature>
<dbReference type="AlphaFoldDB" id="A0AA39CEB2"/>
<comment type="subcellular location">
    <subcellularLocation>
        <location evidence="1">Membrane</location>
        <topology evidence="1">Multi-pass membrane protein</topology>
    </subcellularLocation>
</comment>
<evidence type="ECO:0000256" key="3">
    <source>
        <dbReference type="ARBA" id="ARBA00022989"/>
    </source>
</evidence>
<dbReference type="GO" id="GO:0005886">
    <property type="term" value="C:plasma membrane"/>
    <property type="evidence" value="ECO:0007669"/>
    <property type="project" value="TreeGrafter"/>
</dbReference>
<proteinExistence type="predicted"/>
<keyword evidence="4 6" id="KW-0472">Membrane</keyword>
<dbReference type="Proteomes" id="UP001172673">
    <property type="component" value="Unassembled WGS sequence"/>
</dbReference>
<comment type="caution">
    <text evidence="7">The sequence shown here is derived from an EMBL/GenBank/DDBJ whole genome shotgun (WGS) entry which is preliminary data.</text>
</comment>
<accession>A0AA39CEB2</accession>